<evidence type="ECO:0000256" key="1">
    <source>
        <dbReference type="SAM" id="MobiDB-lite"/>
    </source>
</evidence>
<organism evidence="2 3">
    <name type="scientific">Brucella daejeonensis</name>
    <dbReference type="NCBI Taxonomy" id="659015"/>
    <lineage>
        <taxon>Bacteria</taxon>
        <taxon>Pseudomonadati</taxon>
        <taxon>Pseudomonadota</taxon>
        <taxon>Alphaproteobacteria</taxon>
        <taxon>Hyphomicrobiales</taxon>
        <taxon>Brucellaceae</taxon>
        <taxon>Brucella/Ochrobactrum group</taxon>
        <taxon>Brucella</taxon>
    </lineage>
</organism>
<name>A0A7W9AUF3_9HYPH</name>
<dbReference type="EMBL" id="JACIJG010000002">
    <property type="protein sequence ID" value="MBB5700627.1"/>
    <property type="molecule type" value="Genomic_DNA"/>
</dbReference>
<dbReference type="Proteomes" id="UP000555546">
    <property type="component" value="Unassembled WGS sequence"/>
</dbReference>
<evidence type="ECO:0000313" key="2">
    <source>
        <dbReference type="EMBL" id="MBB5700627.1"/>
    </source>
</evidence>
<sequence length="56" mass="6418">MKTKYTRTGERDMTNRKPYRTAAQKAEARQYALLKDGRYVSSAPVTYHRAPKRGAA</sequence>
<evidence type="ECO:0000313" key="3">
    <source>
        <dbReference type="Proteomes" id="UP000555546"/>
    </source>
</evidence>
<gene>
    <name evidence="2" type="ORF">FHS76_000470</name>
</gene>
<feature type="region of interest" description="Disordered" evidence="1">
    <location>
        <begin position="1"/>
        <end position="22"/>
    </location>
</feature>
<proteinExistence type="predicted"/>
<comment type="caution">
    <text evidence="2">The sequence shown here is derived from an EMBL/GenBank/DDBJ whole genome shotgun (WGS) entry which is preliminary data.</text>
</comment>
<accession>A0A7W9AUF3</accession>
<dbReference type="AlphaFoldDB" id="A0A7W9AUF3"/>
<dbReference type="RefSeq" id="WP_183647532.1">
    <property type="nucleotide sequence ID" value="NZ_JACIJG010000002.1"/>
</dbReference>
<keyword evidence="3" id="KW-1185">Reference proteome</keyword>
<reference evidence="2 3" key="1">
    <citation type="submission" date="2020-08" db="EMBL/GenBank/DDBJ databases">
        <title>Genomic Encyclopedia of Type Strains, Phase IV (KMG-IV): sequencing the most valuable type-strain genomes for metagenomic binning, comparative biology and taxonomic classification.</title>
        <authorList>
            <person name="Goeker M."/>
        </authorList>
    </citation>
    <scope>NUCLEOTIDE SEQUENCE [LARGE SCALE GENOMIC DNA]</scope>
    <source>
        <strain evidence="2 3">DSM 26944</strain>
    </source>
</reference>
<protein>
    <submittedName>
        <fullName evidence="2">Uncharacterized protein</fullName>
    </submittedName>
</protein>